<name>A0AAW8AUS2_ACILW</name>
<gene>
    <name evidence="2" type="ORF">Q8G51_04860</name>
</gene>
<dbReference type="InterPro" id="IPR001296">
    <property type="entry name" value="Glyco_trans_1"/>
</dbReference>
<dbReference type="EC" id="2.4.-.-" evidence="2"/>
<accession>A0AAW8AUS2</accession>
<sequence length="175" mass="19869">MNSPSLQLRKGHDVLINAISLLPDNIKSNLHVLFLGDGKRDFLIDLVEEKKIGHLFTFLPFQDPSKIYPLIDIKVLPSRKEGFPLVAIEAMLMGCCVIRSNTEGATEQIINNETGFIFENENYSELSNILLNLIENKELRNRIAKAGQTYALKNFTSDVMVNKTLSMYQKVLREN</sequence>
<comment type="caution">
    <text evidence="2">The sequence shown here is derived from an EMBL/GenBank/DDBJ whole genome shotgun (WGS) entry which is preliminary data.</text>
</comment>
<feature type="domain" description="Glycosyl transferase family 1" evidence="1">
    <location>
        <begin position="5"/>
        <end position="148"/>
    </location>
</feature>
<keyword evidence="2" id="KW-0808">Transferase</keyword>
<dbReference type="PANTHER" id="PTHR12526:SF630">
    <property type="entry name" value="GLYCOSYLTRANSFERASE"/>
    <property type="match status" value="1"/>
</dbReference>
<dbReference type="AlphaFoldDB" id="A0AAW8AUS2"/>
<reference evidence="2" key="1">
    <citation type="submission" date="2023-07" db="EMBL/GenBank/DDBJ databases">
        <title>Dynamics of blaOXA-23 gene transmission in Acinetobacter spp. from contaminated veterinary surfaces.</title>
        <authorList>
            <person name="Moreira Da Silva J."/>
            <person name="Menezes J."/>
            <person name="Fernandes L."/>
            <person name="Marques C."/>
            <person name="Amaral A."/>
            <person name="Timofte D."/>
            <person name="Pomba C."/>
        </authorList>
    </citation>
    <scope>NUCLEOTIDE SEQUENCE</scope>
    <source>
        <strain evidence="2">CMVB11Z4A1</strain>
    </source>
</reference>
<proteinExistence type="predicted"/>
<dbReference type="Proteomes" id="UP001242129">
    <property type="component" value="Unassembled WGS sequence"/>
</dbReference>
<keyword evidence="2" id="KW-0328">Glycosyltransferase</keyword>
<dbReference type="GO" id="GO:0016757">
    <property type="term" value="F:glycosyltransferase activity"/>
    <property type="evidence" value="ECO:0007669"/>
    <property type="project" value="UniProtKB-KW"/>
</dbReference>
<protein>
    <submittedName>
        <fullName evidence="2">Glycosyltransferase family 4 protein</fullName>
        <ecNumber evidence="2">2.4.-.-</ecNumber>
    </submittedName>
</protein>
<dbReference type="CDD" id="cd03801">
    <property type="entry name" value="GT4_PimA-like"/>
    <property type="match status" value="1"/>
</dbReference>
<dbReference type="Gene3D" id="3.40.50.2000">
    <property type="entry name" value="Glycogen Phosphorylase B"/>
    <property type="match status" value="2"/>
</dbReference>
<evidence type="ECO:0000313" key="3">
    <source>
        <dbReference type="Proteomes" id="UP001242129"/>
    </source>
</evidence>
<dbReference type="Pfam" id="PF00534">
    <property type="entry name" value="Glycos_transf_1"/>
    <property type="match status" value="1"/>
</dbReference>
<dbReference type="PANTHER" id="PTHR12526">
    <property type="entry name" value="GLYCOSYLTRANSFERASE"/>
    <property type="match status" value="1"/>
</dbReference>
<dbReference type="EMBL" id="JAUUUS010000031">
    <property type="protein sequence ID" value="MDP1447168.1"/>
    <property type="molecule type" value="Genomic_DNA"/>
</dbReference>
<dbReference type="SUPFAM" id="SSF53756">
    <property type="entry name" value="UDP-Glycosyltransferase/glycogen phosphorylase"/>
    <property type="match status" value="1"/>
</dbReference>
<dbReference type="RefSeq" id="WP_305157746.1">
    <property type="nucleotide sequence ID" value="NZ_JAUUUQ010000031.1"/>
</dbReference>
<evidence type="ECO:0000313" key="2">
    <source>
        <dbReference type="EMBL" id="MDP1447168.1"/>
    </source>
</evidence>
<organism evidence="2 3">
    <name type="scientific">Acinetobacter lwoffii</name>
    <dbReference type="NCBI Taxonomy" id="28090"/>
    <lineage>
        <taxon>Bacteria</taxon>
        <taxon>Pseudomonadati</taxon>
        <taxon>Pseudomonadota</taxon>
        <taxon>Gammaproteobacteria</taxon>
        <taxon>Moraxellales</taxon>
        <taxon>Moraxellaceae</taxon>
        <taxon>Acinetobacter</taxon>
    </lineage>
</organism>
<dbReference type="GO" id="GO:1901135">
    <property type="term" value="P:carbohydrate derivative metabolic process"/>
    <property type="evidence" value="ECO:0007669"/>
    <property type="project" value="UniProtKB-ARBA"/>
</dbReference>
<evidence type="ECO:0000259" key="1">
    <source>
        <dbReference type="Pfam" id="PF00534"/>
    </source>
</evidence>